<evidence type="ECO:0008006" key="4">
    <source>
        <dbReference type="Google" id="ProtNLM"/>
    </source>
</evidence>
<dbReference type="SUPFAM" id="SSF117782">
    <property type="entry name" value="YbjQ-like"/>
    <property type="match status" value="1"/>
</dbReference>
<organism evidence="2 3">
    <name type="scientific">Enterococcus columbae DSM 7374 = ATCC 51263</name>
    <dbReference type="NCBI Taxonomy" id="1121865"/>
    <lineage>
        <taxon>Bacteria</taxon>
        <taxon>Bacillati</taxon>
        <taxon>Bacillota</taxon>
        <taxon>Bacilli</taxon>
        <taxon>Lactobacillales</taxon>
        <taxon>Enterococcaceae</taxon>
        <taxon>Enterococcus</taxon>
    </lineage>
</organism>
<sequence>MSTHEQNQDYYVKEILLSTGNVNRPYIVRDIAFATETFDLDVFNESSDLNELLSGVKQQLKERAASYGASAVINCHFDHNHINDGEHKYIKIFAYGTIVQYTQTTIG</sequence>
<keyword evidence="3" id="KW-1185">Reference proteome</keyword>
<dbReference type="Pfam" id="PF01906">
    <property type="entry name" value="YbjQ_1"/>
    <property type="match status" value="1"/>
</dbReference>
<reference evidence="2 3" key="1">
    <citation type="submission" date="2013-03" db="EMBL/GenBank/DDBJ databases">
        <title>The Genome Sequence of Enterococcus columbae ATCC_51263 (PacBio/Illumina hybrid assembly).</title>
        <authorList>
            <consortium name="The Broad Institute Genomics Platform"/>
            <consortium name="The Broad Institute Genome Sequencing Center for Infectious Disease"/>
            <person name="Earl A."/>
            <person name="Russ C."/>
            <person name="Gilmore M."/>
            <person name="Surin D."/>
            <person name="Walker B."/>
            <person name="Young S."/>
            <person name="Zeng Q."/>
            <person name="Gargeya S."/>
            <person name="Fitzgerald M."/>
            <person name="Haas B."/>
            <person name="Abouelleil A."/>
            <person name="Allen A.W."/>
            <person name="Alvarado L."/>
            <person name="Arachchi H.M."/>
            <person name="Berlin A.M."/>
            <person name="Chapman S.B."/>
            <person name="Gainer-Dewar J."/>
            <person name="Goldberg J."/>
            <person name="Griggs A."/>
            <person name="Gujja S."/>
            <person name="Hansen M."/>
            <person name="Howarth C."/>
            <person name="Imamovic A."/>
            <person name="Ireland A."/>
            <person name="Larimer J."/>
            <person name="McCowan C."/>
            <person name="Murphy C."/>
            <person name="Pearson M."/>
            <person name="Poon T.W."/>
            <person name="Priest M."/>
            <person name="Roberts A."/>
            <person name="Saif S."/>
            <person name="Shea T."/>
            <person name="Sisk P."/>
            <person name="Sykes S."/>
            <person name="Wortman J."/>
            <person name="Nusbaum C."/>
            <person name="Birren B."/>
        </authorList>
    </citation>
    <scope>NUCLEOTIDE SEQUENCE [LARGE SCALE GENOMIC DNA]</scope>
    <source>
        <strain evidence="2 3">ATCC 51263</strain>
    </source>
</reference>
<dbReference type="eggNOG" id="COG0393">
    <property type="taxonomic scope" value="Bacteria"/>
</dbReference>
<evidence type="ECO:0000313" key="3">
    <source>
        <dbReference type="Proteomes" id="UP000014113"/>
    </source>
</evidence>
<dbReference type="EMBL" id="ASWJ01000011">
    <property type="protein sequence ID" value="EOW79900.1"/>
    <property type="molecule type" value="Genomic_DNA"/>
</dbReference>
<comment type="similarity">
    <text evidence="1">Belongs to the UPF0145 family.</text>
</comment>
<dbReference type="Proteomes" id="UP000014113">
    <property type="component" value="Unassembled WGS sequence"/>
</dbReference>
<dbReference type="AlphaFoldDB" id="S1MTC7"/>
<gene>
    <name evidence="2" type="ORF">I568_02251</name>
</gene>
<dbReference type="STRING" id="1121865.OMW_02044"/>
<proteinExistence type="inferred from homology"/>
<dbReference type="RefSeq" id="WP_016184150.1">
    <property type="nucleotide sequence ID" value="NZ_JXKI01000010.1"/>
</dbReference>
<protein>
    <recommendedName>
        <fullName evidence="4">Heavy metal-binding domain-containing protein</fullName>
    </recommendedName>
</protein>
<evidence type="ECO:0000313" key="2">
    <source>
        <dbReference type="EMBL" id="EOW79900.1"/>
    </source>
</evidence>
<comment type="caution">
    <text evidence="2">The sequence shown here is derived from an EMBL/GenBank/DDBJ whole genome shotgun (WGS) entry which is preliminary data.</text>
</comment>
<dbReference type="Gene3D" id="3.30.110.70">
    <property type="entry name" value="Hypothetical protein apc22750. Chain B"/>
    <property type="match status" value="1"/>
</dbReference>
<dbReference type="PATRIC" id="fig|1121865.3.peg.1992"/>
<accession>S1MTC7</accession>
<dbReference type="InterPro" id="IPR035439">
    <property type="entry name" value="UPF0145_dom_sf"/>
</dbReference>
<name>S1MTC7_9ENTE</name>
<dbReference type="InterPro" id="IPR002765">
    <property type="entry name" value="UPF0145_YbjQ-like"/>
</dbReference>
<dbReference type="OrthoDB" id="2361211at2"/>
<evidence type="ECO:0000256" key="1">
    <source>
        <dbReference type="ARBA" id="ARBA00010751"/>
    </source>
</evidence>